<evidence type="ECO:0000256" key="1">
    <source>
        <dbReference type="SAM" id="SignalP"/>
    </source>
</evidence>
<comment type="caution">
    <text evidence="2">The sequence shown here is derived from an EMBL/GenBank/DDBJ whole genome shotgun (WGS) entry which is preliminary data.</text>
</comment>
<keyword evidence="3" id="KW-1185">Reference proteome</keyword>
<feature type="chain" id="PRO_5047414646" description="Lipoprotein" evidence="1">
    <location>
        <begin position="22"/>
        <end position="138"/>
    </location>
</feature>
<gene>
    <name evidence="2" type="ORF">RC083_13885</name>
</gene>
<dbReference type="PROSITE" id="PS51257">
    <property type="entry name" value="PROKAR_LIPOPROTEIN"/>
    <property type="match status" value="1"/>
</dbReference>
<dbReference type="Proteomes" id="UP001226574">
    <property type="component" value="Unassembled WGS sequence"/>
</dbReference>
<dbReference type="RefSeq" id="WP_309039272.1">
    <property type="nucleotide sequence ID" value="NZ_JAVIFY010000010.1"/>
</dbReference>
<protein>
    <recommendedName>
        <fullName evidence="4">Lipoprotein</fullName>
    </recommendedName>
</protein>
<sequence length="138" mass="14755">MQRLILASTVAASLAGCGLQATHSVPAPDYTIEHDQFVSQNEVIPAGCFAQLVTNLNGDNTTAAVFIESANSRGCNNANYPYPGGDETQISYSIEKILPDHNYQLKVCETRDEGSIAAVCDQIVVQFTNLDYQLVGGG</sequence>
<evidence type="ECO:0000313" key="2">
    <source>
        <dbReference type="EMBL" id="MDQ9092681.1"/>
    </source>
</evidence>
<dbReference type="EMBL" id="JAVIFY010000010">
    <property type="protein sequence ID" value="MDQ9092681.1"/>
    <property type="molecule type" value="Genomic_DNA"/>
</dbReference>
<keyword evidence="1" id="KW-0732">Signal</keyword>
<organism evidence="2 3">
    <name type="scientific">Pseudoalteromonas haloplanktis</name>
    <name type="common">Alteromonas haloplanktis</name>
    <dbReference type="NCBI Taxonomy" id="228"/>
    <lineage>
        <taxon>Bacteria</taxon>
        <taxon>Pseudomonadati</taxon>
        <taxon>Pseudomonadota</taxon>
        <taxon>Gammaproteobacteria</taxon>
        <taxon>Alteromonadales</taxon>
        <taxon>Pseudoalteromonadaceae</taxon>
        <taxon>Pseudoalteromonas</taxon>
    </lineage>
</organism>
<name>A0ABU1BE61_PSEHA</name>
<evidence type="ECO:0008006" key="4">
    <source>
        <dbReference type="Google" id="ProtNLM"/>
    </source>
</evidence>
<reference evidence="2 3" key="1">
    <citation type="submission" date="2023-08" db="EMBL/GenBank/DDBJ databases">
        <title>Pseudoalteromonas haloplanktis LL1 genome.</title>
        <authorList>
            <person name="Wu S."/>
        </authorList>
    </citation>
    <scope>NUCLEOTIDE SEQUENCE [LARGE SCALE GENOMIC DNA]</scope>
    <source>
        <strain evidence="2 3">LL1</strain>
    </source>
</reference>
<proteinExistence type="predicted"/>
<evidence type="ECO:0000313" key="3">
    <source>
        <dbReference type="Proteomes" id="UP001226574"/>
    </source>
</evidence>
<feature type="signal peptide" evidence="1">
    <location>
        <begin position="1"/>
        <end position="21"/>
    </location>
</feature>
<accession>A0ABU1BE61</accession>